<protein>
    <submittedName>
        <fullName evidence="4">Receptor-like protein kinase</fullName>
    </submittedName>
</protein>
<feature type="compositionally biased region" description="Low complexity" evidence="1">
    <location>
        <begin position="386"/>
        <end position="401"/>
    </location>
</feature>
<feature type="compositionally biased region" description="Low complexity" evidence="1">
    <location>
        <begin position="409"/>
        <end position="435"/>
    </location>
</feature>
<keyword evidence="4" id="KW-0808">Transferase</keyword>
<organism evidence="4 5">
    <name type="scientific">Seminavis robusta</name>
    <dbReference type="NCBI Taxonomy" id="568900"/>
    <lineage>
        <taxon>Eukaryota</taxon>
        <taxon>Sar</taxon>
        <taxon>Stramenopiles</taxon>
        <taxon>Ochrophyta</taxon>
        <taxon>Bacillariophyta</taxon>
        <taxon>Bacillariophyceae</taxon>
        <taxon>Bacillariophycidae</taxon>
        <taxon>Naviculales</taxon>
        <taxon>Naviculaceae</taxon>
        <taxon>Seminavis</taxon>
    </lineage>
</organism>
<evidence type="ECO:0000256" key="1">
    <source>
        <dbReference type="SAM" id="MobiDB-lite"/>
    </source>
</evidence>
<evidence type="ECO:0000313" key="4">
    <source>
        <dbReference type="EMBL" id="CAB9502844.1"/>
    </source>
</evidence>
<evidence type="ECO:0000313" key="5">
    <source>
        <dbReference type="Proteomes" id="UP001153069"/>
    </source>
</evidence>
<feature type="compositionally biased region" description="Pro residues" evidence="1">
    <location>
        <begin position="436"/>
        <end position="452"/>
    </location>
</feature>
<name>A0A9N8DLC3_9STRA</name>
<keyword evidence="3" id="KW-0732">Signal</keyword>
<evidence type="ECO:0000256" key="2">
    <source>
        <dbReference type="SAM" id="Phobius"/>
    </source>
</evidence>
<keyword evidence="2" id="KW-0812">Transmembrane</keyword>
<dbReference type="EMBL" id="CAICTM010000147">
    <property type="protein sequence ID" value="CAB9502844.1"/>
    <property type="molecule type" value="Genomic_DNA"/>
</dbReference>
<dbReference type="InterPro" id="IPR011889">
    <property type="entry name" value="Liste_lipo_26"/>
</dbReference>
<feature type="compositionally biased region" description="Acidic residues" evidence="1">
    <location>
        <begin position="362"/>
        <end position="374"/>
    </location>
</feature>
<sequence length="608" mass="66563">MSIPSRKRQFVVLLLLSVPMSAMTVLANSYIVTDATMDVSLSWYKDRFRSGTLNMNDAVDSIGDWDTSRITTMARLFEGFHDFTADLSLWDVSRVTDMRRMFKGCAAFNAPLIDWNVAQVQDTSDMFNGASIFNQDLTNWNTQSVTSMARMFQAAYLFRGDLANFDTQRVVDMSLMFHEATLFPGGNLSGWDVSRVTAMHQMFERATSFQGRGLELWDVSQVASTSRMFANAVSFNGDLRDWKLTSAITMGGMFAGALQYDQRLCWDALDTNLIVDAMDMFCGTRDAHLDPCCVEDFLALESCCSTSVGGCRTMCTDVIQAADEADTFNLVDVDISQWQTSDPEQDDDDDAPQQKDDKDKNDNDDDDQVNDDEAPTATPTTPPSLRPTSARQTPQPTAAPVTPEPTITPPETGAPTPSPETESPTTTPVMTTAAPTPKPPVASEPPKTPAPTPDMTNAPAPTTTTTTTPTTTTISAATEEQQEQQQAGANTTILPITMEPTSDTDDFVLQRPDADDLFLVEDSSGTTQETVVVAETAQTDTVSLEYVDGENILTAIEDINEEDRHADSTTIAVTVVFIVIIFVMLIAFAAGSWRMQKTPFPGMPVEDN</sequence>
<dbReference type="Proteomes" id="UP001153069">
    <property type="component" value="Unassembled WGS sequence"/>
</dbReference>
<keyword evidence="2" id="KW-0472">Membrane</keyword>
<dbReference type="AlphaFoldDB" id="A0A9N8DLC3"/>
<dbReference type="Pfam" id="PF03382">
    <property type="entry name" value="DUF285"/>
    <property type="match status" value="1"/>
</dbReference>
<proteinExistence type="predicted"/>
<dbReference type="GO" id="GO:0016301">
    <property type="term" value="F:kinase activity"/>
    <property type="evidence" value="ECO:0007669"/>
    <property type="project" value="UniProtKB-KW"/>
</dbReference>
<keyword evidence="4" id="KW-0418">Kinase</keyword>
<dbReference type="InterPro" id="IPR005046">
    <property type="entry name" value="DUF285"/>
</dbReference>
<feature type="transmembrane region" description="Helical" evidence="2">
    <location>
        <begin position="571"/>
        <end position="593"/>
    </location>
</feature>
<feature type="chain" id="PRO_5040164497" evidence="3">
    <location>
        <begin position="23"/>
        <end position="608"/>
    </location>
</feature>
<feature type="signal peptide" evidence="3">
    <location>
        <begin position="1"/>
        <end position="22"/>
    </location>
</feature>
<feature type="region of interest" description="Disordered" evidence="1">
    <location>
        <begin position="339"/>
        <end position="470"/>
    </location>
</feature>
<keyword evidence="2" id="KW-1133">Transmembrane helix</keyword>
<dbReference type="NCBIfam" id="TIGR02167">
    <property type="entry name" value="Liste_lipo_26"/>
    <property type="match status" value="1"/>
</dbReference>
<gene>
    <name evidence="4" type="ORF">SEMRO_148_G068130.1</name>
</gene>
<evidence type="ECO:0000256" key="3">
    <source>
        <dbReference type="SAM" id="SignalP"/>
    </source>
</evidence>
<comment type="caution">
    <text evidence="4">The sequence shown here is derived from an EMBL/GenBank/DDBJ whole genome shotgun (WGS) entry which is preliminary data.</text>
</comment>
<feature type="compositionally biased region" description="Low complexity" evidence="1">
    <location>
        <begin position="453"/>
        <end position="470"/>
    </location>
</feature>
<accession>A0A9N8DLC3</accession>
<keyword evidence="5" id="KW-1185">Reference proteome</keyword>
<keyword evidence="4" id="KW-0675">Receptor</keyword>
<feature type="compositionally biased region" description="Basic and acidic residues" evidence="1">
    <location>
        <begin position="352"/>
        <end position="361"/>
    </location>
</feature>
<reference evidence="4" key="1">
    <citation type="submission" date="2020-06" db="EMBL/GenBank/DDBJ databases">
        <authorList>
            <consortium name="Plant Systems Biology data submission"/>
        </authorList>
    </citation>
    <scope>NUCLEOTIDE SEQUENCE</scope>
    <source>
        <strain evidence="4">D6</strain>
    </source>
</reference>